<dbReference type="GeneID" id="100902890"/>
<feature type="compositionally biased region" description="Basic and acidic residues" evidence="8">
    <location>
        <begin position="30"/>
        <end position="48"/>
    </location>
</feature>
<dbReference type="GO" id="GO:0008270">
    <property type="term" value="F:zinc ion binding"/>
    <property type="evidence" value="ECO:0007669"/>
    <property type="project" value="UniProtKB-KW"/>
</dbReference>
<keyword evidence="6" id="KW-0539">Nucleus</keyword>
<feature type="compositionally biased region" description="Acidic residues" evidence="8">
    <location>
        <begin position="1"/>
        <end position="17"/>
    </location>
</feature>
<feature type="domain" description="C2H2-type" evidence="9">
    <location>
        <begin position="245"/>
        <end position="272"/>
    </location>
</feature>
<evidence type="ECO:0000256" key="4">
    <source>
        <dbReference type="ARBA" id="ARBA00022771"/>
    </source>
</evidence>
<feature type="region of interest" description="Disordered" evidence="8">
    <location>
        <begin position="864"/>
        <end position="889"/>
    </location>
</feature>
<feature type="domain" description="C2H2-type" evidence="9">
    <location>
        <begin position="733"/>
        <end position="760"/>
    </location>
</feature>
<feature type="compositionally biased region" description="Low complexity" evidence="8">
    <location>
        <begin position="20"/>
        <end position="29"/>
    </location>
</feature>
<feature type="domain" description="C2H2-type" evidence="9">
    <location>
        <begin position="210"/>
        <end position="237"/>
    </location>
</feature>
<dbReference type="RefSeq" id="XP_028967702.1">
    <property type="nucleotide sequence ID" value="XM_029111869.1"/>
</dbReference>
<feature type="domain" description="C2H2-type" evidence="9">
    <location>
        <begin position="118"/>
        <end position="146"/>
    </location>
</feature>
<comment type="subcellular location">
    <subcellularLocation>
        <location evidence="1">Nucleus</location>
    </subcellularLocation>
</comment>
<sequence length="1048" mass="117466">MEIDDLTCTETVVEDFSNDGSLPSESGSPEEQKNEWIDEDGGEMREESPLEEEVDEEVIEVSLSSGRILNPPHDNNYSLEVANNSAETTHQPGEYQFQLLPKHIYTKEDNRTGMSKTYKCDICEQIYRHVFSLKRHFLRCHINYKYLTSTDITNCGIHMQVIQAAQNDTALNGDDLYRCHICNQLFPERDQLRTHTESHAGKDKKSFPSVSCGKCSAAFVDRKSLQRHQVVHNGAPQNTKKAAQTTCKYCSKVFSSTAELRRHERLHEATDTTCKVCDRSFAQSEFVMHKTTIHPDTNHVCSYCDGIFADVSALGQHLFNSHGKTYSENVRQINNRVSCVDFRGCCSRGVHKEAQAEVELHRSCSLNPHSFQENGMASVIKEEAVDSETKPEKNVDTTSVSCDICNKTFSALVNLQRHNTVVHVKQFDKKSPQENKMKLNGHRNPSEEEFYRTLAHRISENLQYHIDGRLPGSNQASAFESERVETNNCMPWLVNNFPPTLDITHIVQIYASRPPLATSNPLPTRVDNSPPTSGEQIALGACLGLNPVKKDPVKTELPTLFICQVCGLNCGSHANIVEHKFRAHPNIVATHMELEGHSTVPVELATQFIPSNRGVLNSAPASGNKAEDENFICTKCSKPFSSLNELHLHIIQCGSGYLSSLGGGLRSGQRPPSPRLIKQRKFGPVLNTKRSEDSVPSPYNSSEYGKDDPRRKRKIDDRPQRRSARSTYSGGPSECSTCGHSFPSQASLRKHMLDECREEQSYRRKKRKESPTGTPEPSKMSSMQTETWGDDFLDGKVPEQFNCRSCPASFATAQQHRRHNSQCALASRSKTLLATKNAMPSGASSSGSYRSQFEEMTMLGLVKRAERDRNTDVRARSPEENDEDDDEDTKVYRCPTCHMGFGDYVKMLHHSMNEHGTPIPDAQTFHRESTGLRNGHSQVVVKAIHRDVPIEVREEVVHENGNGADSSAQSTQPASVYDSEDLRDKERIAVEALSAIFGMGNHLHSNNNHGKSDNNNHHLNNNNNNNNNEGGSKYASNRNAQPLMDHRY</sequence>
<evidence type="ECO:0000256" key="6">
    <source>
        <dbReference type="ARBA" id="ARBA00023242"/>
    </source>
</evidence>
<feature type="region of interest" description="Disordered" evidence="8">
    <location>
        <begin position="756"/>
        <end position="793"/>
    </location>
</feature>
<organism evidence="10 11">
    <name type="scientific">Galendromus occidentalis</name>
    <name type="common">western predatory mite</name>
    <dbReference type="NCBI Taxonomy" id="34638"/>
    <lineage>
        <taxon>Eukaryota</taxon>
        <taxon>Metazoa</taxon>
        <taxon>Ecdysozoa</taxon>
        <taxon>Arthropoda</taxon>
        <taxon>Chelicerata</taxon>
        <taxon>Arachnida</taxon>
        <taxon>Acari</taxon>
        <taxon>Parasitiformes</taxon>
        <taxon>Mesostigmata</taxon>
        <taxon>Gamasina</taxon>
        <taxon>Phytoseioidea</taxon>
        <taxon>Phytoseiidae</taxon>
        <taxon>Typhlodrominae</taxon>
        <taxon>Galendromus</taxon>
    </lineage>
</organism>
<evidence type="ECO:0000256" key="1">
    <source>
        <dbReference type="ARBA" id="ARBA00004123"/>
    </source>
</evidence>
<dbReference type="SUPFAM" id="SSF57667">
    <property type="entry name" value="beta-beta-alpha zinc fingers"/>
    <property type="match status" value="4"/>
</dbReference>
<feature type="domain" description="C2H2-type" evidence="9">
    <location>
        <begin position="400"/>
        <end position="428"/>
    </location>
</feature>
<dbReference type="SMART" id="SM00355">
    <property type="entry name" value="ZnF_C2H2"/>
    <property type="match status" value="12"/>
</dbReference>
<dbReference type="InterPro" id="IPR050888">
    <property type="entry name" value="ZnF_C2H2-type_TF"/>
</dbReference>
<dbReference type="Gene3D" id="3.30.160.60">
    <property type="entry name" value="Classic Zinc Finger"/>
    <property type="match status" value="4"/>
</dbReference>
<feature type="region of interest" description="Disordered" evidence="8">
    <location>
        <begin position="1"/>
        <end position="53"/>
    </location>
</feature>
<dbReference type="Pfam" id="PF13912">
    <property type="entry name" value="zf-C2H2_6"/>
    <property type="match status" value="2"/>
</dbReference>
<evidence type="ECO:0000256" key="2">
    <source>
        <dbReference type="ARBA" id="ARBA00022723"/>
    </source>
</evidence>
<evidence type="ECO:0000256" key="3">
    <source>
        <dbReference type="ARBA" id="ARBA00022737"/>
    </source>
</evidence>
<gene>
    <name evidence="11" type="primary">LOC100902890</name>
</gene>
<dbReference type="Pfam" id="PF00096">
    <property type="entry name" value="zf-C2H2"/>
    <property type="match status" value="2"/>
</dbReference>
<evidence type="ECO:0000256" key="8">
    <source>
        <dbReference type="SAM" id="MobiDB-lite"/>
    </source>
</evidence>
<feature type="compositionally biased region" description="Basic and acidic residues" evidence="8">
    <location>
        <begin position="864"/>
        <end position="879"/>
    </location>
</feature>
<dbReference type="PANTHER" id="PTHR24406">
    <property type="entry name" value="TRANSCRIPTIONAL REPRESSOR CTCFL-RELATED"/>
    <property type="match status" value="1"/>
</dbReference>
<feature type="compositionally biased region" description="Polar residues" evidence="8">
    <location>
        <begin position="771"/>
        <end position="787"/>
    </location>
</feature>
<dbReference type="InterPro" id="IPR013087">
    <property type="entry name" value="Znf_C2H2_type"/>
</dbReference>
<keyword evidence="2" id="KW-0479">Metal-binding</keyword>
<dbReference type="PROSITE" id="PS00028">
    <property type="entry name" value="ZINC_FINGER_C2H2_1"/>
    <property type="match status" value="8"/>
</dbReference>
<feature type="region of interest" description="Disordered" evidence="8">
    <location>
        <begin position="1004"/>
        <end position="1048"/>
    </location>
</feature>
<dbReference type="InterPro" id="IPR036236">
    <property type="entry name" value="Znf_C2H2_sf"/>
</dbReference>
<feature type="compositionally biased region" description="Basic and acidic residues" evidence="8">
    <location>
        <begin position="704"/>
        <end position="720"/>
    </location>
</feature>
<evidence type="ECO:0000256" key="5">
    <source>
        <dbReference type="ARBA" id="ARBA00022833"/>
    </source>
</evidence>
<dbReference type="AlphaFoldDB" id="A0AAJ7SFF7"/>
<feature type="compositionally biased region" description="Low complexity" evidence="8">
    <location>
        <begin position="1017"/>
        <end position="1028"/>
    </location>
</feature>
<protein>
    <submittedName>
        <fullName evidence="11">Zinc finger protein 808</fullName>
    </submittedName>
</protein>
<feature type="region of interest" description="Disordered" evidence="8">
    <location>
        <begin position="662"/>
        <end position="740"/>
    </location>
</feature>
<keyword evidence="3" id="KW-0677">Repeat</keyword>
<proteinExistence type="predicted"/>
<feature type="region of interest" description="Disordered" evidence="8">
    <location>
        <begin position="960"/>
        <end position="983"/>
    </location>
</feature>
<dbReference type="GO" id="GO:0005634">
    <property type="term" value="C:nucleus"/>
    <property type="evidence" value="ECO:0007669"/>
    <property type="project" value="UniProtKB-SubCell"/>
</dbReference>
<evidence type="ECO:0000259" key="9">
    <source>
        <dbReference type="PROSITE" id="PS50157"/>
    </source>
</evidence>
<dbReference type="KEGG" id="goe:100902890"/>
<dbReference type="Proteomes" id="UP000694867">
    <property type="component" value="Unplaced"/>
</dbReference>
<evidence type="ECO:0000313" key="11">
    <source>
        <dbReference type="RefSeq" id="XP_028967702.1"/>
    </source>
</evidence>
<reference evidence="11" key="1">
    <citation type="submission" date="2025-08" db="UniProtKB">
        <authorList>
            <consortium name="RefSeq"/>
        </authorList>
    </citation>
    <scope>IDENTIFICATION</scope>
</reference>
<keyword evidence="10" id="KW-1185">Reference proteome</keyword>
<dbReference type="PROSITE" id="PS50157">
    <property type="entry name" value="ZINC_FINGER_C2H2_2"/>
    <property type="match status" value="6"/>
</dbReference>
<keyword evidence="5" id="KW-0862">Zinc</keyword>
<name>A0AAJ7SFF7_9ACAR</name>
<evidence type="ECO:0000313" key="10">
    <source>
        <dbReference type="Proteomes" id="UP000694867"/>
    </source>
</evidence>
<evidence type="ECO:0000256" key="7">
    <source>
        <dbReference type="PROSITE-ProRule" id="PRU00042"/>
    </source>
</evidence>
<accession>A0AAJ7SFF7</accession>
<keyword evidence="4 7" id="KW-0863">Zinc-finger</keyword>
<feature type="compositionally biased region" description="Polar residues" evidence="8">
    <location>
        <begin position="963"/>
        <end position="974"/>
    </location>
</feature>
<feature type="domain" description="C2H2-type" evidence="9">
    <location>
        <begin position="177"/>
        <end position="204"/>
    </location>
</feature>
<feature type="compositionally biased region" description="Polar residues" evidence="8">
    <location>
        <begin position="725"/>
        <end position="740"/>
    </location>
</feature>